<evidence type="ECO:0000313" key="2">
    <source>
        <dbReference type="Proteomes" id="UP000199459"/>
    </source>
</evidence>
<gene>
    <name evidence="1" type="ORF">SAMN05216325_1651</name>
</gene>
<dbReference type="EMBL" id="FOCP01000065">
    <property type="protein sequence ID" value="SEN77717.1"/>
    <property type="molecule type" value="Genomic_DNA"/>
</dbReference>
<evidence type="ECO:0000313" key="1">
    <source>
        <dbReference type="EMBL" id="SEN77717.1"/>
    </source>
</evidence>
<accession>A0A1H8JC04</accession>
<dbReference type="InterPro" id="IPR037042">
    <property type="entry name" value="YdaT-like_sf"/>
</dbReference>
<organism evidence="1 2">
    <name type="scientific">Nitrosomonas marina</name>
    <dbReference type="NCBI Taxonomy" id="917"/>
    <lineage>
        <taxon>Bacteria</taxon>
        <taxon>Pseudomonadati</taxon>
        <taxon>Pseudomonadota</taxon>
        <taxon>Betaproteobacteria</taxon>
        <taxon>Nitrosomonadales</taxon>
        <taxon>Nitrosomonadaceae</taxon>
        <taxon>Nitrosomonas</taxon>
    </lineage>
</organism>
<dbReference type="Gene3D" id="1.10.3600.10">
    <property type="entry name" value="Putative bacterial toxin ydaT"/>
    <property type="match status" value="1"/>
</dbReference>
<sequence>MQHMPQKTWVAIISDHVDRWRRATGMSREAVAEMIISEYQRINKARLPGIKDFSNDKTQDIDTNFEARRVNADRIFRWLDDRTKDSTLLPTNFIPSILLAMPDDHRINCVNELFMQIGFCAQVLQREVLDKEKTALNHLQSIMKEGSEAELAVSRLVAEETLDDLVKAEKEIAESVEKLDQAHKYVTAKIAEKLWKRKQSSDGGKHDEQERT</sequence>
<reference evidence="1 2" key="1">
    <citation type="submission" date="2016-10" db="EMBL/GenBank/DDBJ databases">
        <authorList>
            <person name="de Groot N.N."/>
        </authorList>
    </citation>
    <scope>NUCLEOTIDE SEQUENCE [LARGE SCALE GENOMIC DNA]</scope>
    <source>
        <strain evidence="1 2">Nm22</strain>
    </source>
</reference>
<protein>
    <submittedName>
        <fullName evidence="1">Uncharacterized protein</fullName>
    </submittedName>
</protein>
<proteinExistence type="predicted"/>
<dbReference type="Proteomes" id="UP000199459">
    <property type="component" value="Unassembled WGS sequence"/>
</dbReference>
<dbReference type="OrthoDB" id="8595864at2"/>
<dbReference type="AlphaFoldDB" id="A0A1H8JC04"/>
<dbReference type="RefSeq" id="WP_090635009.1">
    <property type="nucleotide sequence ID" value="NZ_FOCP01000065.1"/>
</dbReference>
<name>A0A1H8JC04_9PROT</name>